<reference evidence="1 2" key="1">
    <citation type="submission" date="2018-03" db="EMBL/GenBank/DDBJ databases">
        <authorList>
            <person name="Keele B.F."/>
        </authorList>
    </citation>
    <scope>NUCLEOTIDE SEQUENCE [LARGE SCALE GENOMIC DNA]</scope>
    <source>
        <strain evidence="1 2">CECT 8626</strain>
    </source>
</reference>
<evidence type="ECO:0000313" key="1">
    <source>
        <dbReference type="EMBL" id="SPH17057.1"/>
    </source>
</evidence>
<dbReference type="Pfam" id="PF08837">
    <property type="entry name" value="DUF1810"/>
    <property type="match status" value="1"/>
</dbReference>
<evidence type="ECO:0000313" key="2">
    <source>
        <dbReference type="Proteomes" id="UP000244924"/>
    </source>
</evidence>
<evidence type="ECO:0008006" key="3">
    <source>
        <dbReference type="Google" id="ProtNLM"/>
    </source>
</evidence>
<dbReference type="AlphaFoldDB" id="A0A2R8B393"/>
<sequence length="136" mass="14721">MADLARFHDAQETTWDTALAELTAGRKRSHWMWFIFPQLAALGRSPTAKHYGISGLSEARAYLADPTLGPRLHEAARALLLHPADTPEAIFGPVDALKLRSSATLFRAAGGGPEFQAILDTYYDGTACPLTELALA</sequence>
<gene>
    <name evidence="1" type="ORF">DEA8626_00571</name>
</gene>
<dbReference type="InterPro" id="IPR036287">
    <property type="entry name" value="Rv1873-like_sf"/>
</dbReference>
<accession>A0A2R8B393</accession>
<name>A0A2R8B393_9RHOB</name>
<organism evidence="1 2">
    <name type="scientific">Albidovulum aquaemixtae</name>
    <dbReference type="NCBI Taxonomy" id="1542388"/>
    <lineage>
        <taxon>Bacteria</taxon>
        <taxon>Pseudomonadati</taxon>
        <taxon>Pseudomonadota</taxon>
        <taxon>Alphaproteobacteria</taxon>
        <taxon>Rhodobacterales</taxon>
        <taxon>Paracoccaceae</taxon>
        <taxon>Albidovulum</taxon>
    </lineage>
</organism>
<proteinExistence type="predicted"/>
<dbReference type="InterPro" id="IPR014937">
    <property type="entry name" value="DUF1810"/>
</dbReference>
<dbReference type="PIRSF" id="PIRSF008546">
    <property type="entry name" value="UCP008546"/>
    <property type="match status" value="1"/>
</dbReference>
<keyword evidence="2" id="KW-1185">Reference proteome</keyword>
<dbReference type="SUPFAM" id="SSF140736">
    <property type="entry name" value="Rv1873-like"/>
    <property type="match status" value="1"/>
</dbReference>
<dbReference type="OrthoDB" id="9801870at2"/>
<dbReference type="EMBL" id="OMOQ01000001">
    <property type="protein sequence ID" value="SPH17057.1"/>
    <property type="molecule type" value="Genomic_DNA"/>
</dbReference>
<dbReference type="Proteomes" id="UP000244924">
    <property type="component" value="Unassembled WGS sequence"/>
</dbReference>
<protein>
    <recommendedName>
        <fullName evidence="3">Calpastatin</fullName>
    </recommendedName>
</protein>
<dbReference type="Gene3D" id="1.25.40.380">
    <property type="entry name" value="Protein of unknown function DUF1810"/>
    <property type="match status" value="1"/>
</dbReference>
<dbReference type="RefSeq" id="WP_108851539.1">
    <property type="nucleotide sequence ID" value="NZ_OMOQ01000001.1"/>
</dbReference>